<keyword evidence="7" id="KW-1185">Reference proteome</keyword>
<dbReference type="GO" id="GO:0009279">
    <property type="term" value="C:cell outer membrane"/>
    <property type="evidence" value="ECO:0007669"/>
    <property type="project" value="UniProtKB-ARBA"/>
</dbReference>
<dbReference type="EMBL" id="SNXJ01000001">
    <property type="protein sequence ID" value="TDP30446.1"/>
    <property type="molecule type" value="Genomic_DNA"/>
</dbReference>
<organism evidence="4 6">
    <name type="scientific">Avibacterium gallinarum</name>
    <name type="common">Pasteurella gallinarum</name>
    <dbReference type="NCBI Taxonomy" id="755"/>
    <lineage>
        <taxon>Bacteria</taxon>
        <taxon>Pseudomonadati</taxon>
        <taxon>Pseudomonadota</taxon>
        <taxon>Gammaproteobacteria</taxon>
        <taxon>Pasteurellales</taxon>
        <taxon>Pasteurellaceae</taxon>
        <taxon>Avibacterium</taxon>
    </lineage>
</organism>
<dbReference type="InterPro" id="IPR011250">
    <property type="entry name" value="OMP/PagP_B-barrel"/>
</dbReference>
<dbReference type="EMBL" id="UGSQ01000003">
    <property type="protein sequence ID" value="SUB26946.1"/>
    <property type="molecule type" value="Genomic_DNA"/>
</dbReference>
<accession>A0A379AXB9</accession>
<dbReference type="GO" id="GO:0015288">
    <property type="term" value="F:porin activity"/>
    <property type="evidence" value="ECO:0007669"/>
    <property type="project" value="InterPro"/>
</dbReference>
<feature type="chain" id="PRO_5016870418" evidence="2">
    <location>
        <begin position="21"/>
        <end position="198"/>
    </location>
</feature>
<name>A0A379AXB9_AVIGA</name>
<dbReference type="Gene3D" id="2.40.160.20">
    <property type="match status" value="1"/>
</dbReference>
<sequence length="198" mass="21691">MKKLLAVVIGALAVSATANANWYVQGDLGYSKTKFTGGFNDLNMGKVAPSVAVGYKVNELRFALDYTYYGKKNYSYHIQENATDYEKGNGSIKAQGFGFSALYDFNLDIPLKPYIGARLSLNKVKLNDTSVEVNSNGHFTGSDNESHTKFGYGVLAGASYQLTDNLALDAGVQLQRLASFENTKVNQYGVKVGLRYEF</sequence>
<evidence type="ECO:0000259" key="3">
    <source>
        <dbReference type="Pfam" id="PF02462"/>
    </source>
</evidence>
<dbReference type="InterPro" id="IPR003394">
    <property type="entry name" value="Porin_opacity"/>
</dbReference>
<proteinExistence type="inferred from homology"/>
<evidence type="ECO:0000256" key="2">
    <source>
        <dbReference type="SAM" id="SignalP"/>
    </source>
</evidence>
<evidence type="ECO:0000256" key="1">
    <source>
        <dbReference type="ARBA" id="ARBA00009830"/>
    </source>
</evidence>
<comment type="similarity">
    <text evidence="1">Belongs to the opacity porin family.</text>
</comment>
<protein>
    <submittedName>
        <fullName evidence="5">Opacity protein-like surface antigen</fullName>
    </submittedName>
    <submittedName>
        <fullName evidence="4">Porin, opacity type</fullName>
    </submittedName>
</protein>
<dbReference type="Proteomes" id="UP000294683">
    <property type="component" value="Unassembled WGS sequence"/>
</dbReference>
<evidence type="ECO:0000313" key="6">
    <source>
        <dbReference type="Proteomes" id="UP000255113"/>
    </source>
</evidence>
<dbReference type="AlphaFoldDB" id="A0A379AXB9"/>
<reference evidence="5 7" key="2">
    <citation type="submission" date="2019-03" db="EMBL/GenBank/DDBJ databases">
        <title>Genomic Encyclopedia of Type Strains, Phase IV (KMG-IV): sequencing the most valuable type-strain genomes for metagenomic binning, comparative biology and taxonomic classification.</title>
        <authorList>
            <person name="Goeker M."/>
        </authorList>
    </citation>
    <scope>NUCLEOTIDE SEQUENCE [LARGE SCALE GENOMIC DNA]</scope>
    <source>
        <strain evidence="5 7">DSM 17481</strain>
    </source>
</reference>
<feature type="signal peptide" evidence="2">
    <location>
        <begin position="1"/>
        <end position="20"/>
    </location>
</feature>
<reference evidence="4 6" key="1">
    <citation type="submission" date="2018-06" db="EMBL/GenBank/DDBJ databases">
        <authorList>
            <consortium name="Pathogen Informatics"/>
            <person name="Doyle S."/>
        </authorList>
    </citation>
    <scope>NUCLEOTIDE SEQUENCE [LARGE SCALE GENOMIC DNA]</scope>
    <source>
        <strain evidence="4 6">NCTC11188</strain>
    </source>
</reference>
<evidence type="ECO:0000313" key="7">
    <source>
        <dbReference type="Proteomes" id="UP000294683"/>
    </source>
</evidence>
<keyword evidence="2" id="KW-0732">Signal</keyword>
<dbReference type="SUPFAM" id="SSF56925">
    <property type="entry name" value="OMPA-like"/>
    <property type="match status" value="1"/>
</dbReference>
<evidence type="ECO:0000313" key="5">
    <source>
        <dbReference type="EMBL" id="TDP30446.1"/>
    </source>
</evidence>
<dbReference type="RefSeq" id="WP_103853375.1">
    <property type="nucleotide sequence ID" value="NZ_JBMMGB010000001.1"/>
</dbReference>
<evidence type="ECO:0000313" key="4">
    <source>
        <dbReference type="EMBL" id="SUB26946.1"/>
    </source>
</evidence>
<gene>
    <name evidence="5" type="ORF">EV689_101482</name>
    <name evidence="4" type="ORF">NCTC11188_01312</name>
</gene>
<dbReference type="Pfam" id="PF02462">
    <property type="entry name" value="Opacity"/>
    <property type="match status" value="1"/>
</dbReference>
<feature type="domain" description="Porin opacity type" evidence="3">
    <location>
        <begin position="53"/>
        <end position="198"/>
    </location>
</feature>
<dbReference type="Proteomes" id="UP000255113">
    <property type="component" value="Unassembled WGS sequence"/>
</dbReference>